<dbReference type="PROSITE" id="PS51257">
    <property type="entry name" value="PROKAR_LIPOPROTEIN"/>
    <property type="match status" value="1"/>
</dbReference>
<dbReference type="RefSeq" id="WP_236866746.1">
    <property type="nucleotide sequence ID" value="NZ_BAABAZ010000013.1"/>
</dbReference>
<dbReference type="Proteomes" id="UP001501586">
    <property type="component" value="Unassembled WGS sequence"/>
</dbReference>
<evidence type="ECO:0000256" key="1">
    <source>
        <dbReference type="SAM" id="SignalP"/>
    </source>
</evidence>
<sequence length="185" mass="19874">MKRLAFASAALTLALVGCSAPTGSPQSGLLDEFGLTGKDTVEVIEHLDELPVADRPLDLMAAVRPDELVLSDADEEISMDMPEDSMYVSIAPYAEQTHDCFYHSLTTCQGEISGESVTVTITEDGTGDVLVDEETTTFDNGFIGYWLPRDLTGTITVDHDGRSGTTQFSTAEDGATCITDLQLTR</sequence>
<keyword evidence="3" id="KW-1185">Reference proteome</keyword>
<comment type="caution">
    <text evidence="2">The sequence shown here is derived from an EMBL/GenBank/DDBJ whole genome shotgun (WGS) entry which is preliminary data.</text>
</comment>
<evidence type="ECO:0000313" key="3">
    <source>
        <dbReference type="Proteomes" id="UP001501586"/>
    </source>
</evidence>
<proteinExistence type="predicted"/>
<dbReference type="InterPro" id="IPR047808">
    <property type="entry name" value="CueP-like"/>
</dbReference>
<dbReference type="Gene3D" id="2.60.40.3700">
    <property type="match status" value="1"/>
</dbReference>
<dbReference type="Pfam" id="PF21172">
    <property type="entry name" value="CueP"/>
    <property type="match status" value="1"/>
</dbReference>
<dbReference type="EMBL" id="BAABAZ010000013">
    <property type="protein sequence ID" value="GAA4285625.1"/>
    <property type="molecule type" value="Genomic_DNA"/>
</dbReference>
<reference evidence="3" key="1">
    <citation type="journal article" date="2019" name="Int. J. Syst. Evol. Microbiol.">
        <title>The Global Catalogue of Microorganisms (GCM) 10K type strain sequencing project: providing services to taxonomists for standard genome sequencing and annotation.</title>
        <authorList>
            <consortium name="The Broad Institute Genomics Platform"/>
            <consortium name="The Broad Institute Genome Sequencing Center for Infectious Disease"/>
            <person name="Wu L."/>
            <person name="Ma J."/>
        </authorList>
    </citation>
    <scope>NUCLEOTIDE SEQUENCE [LARGE SCALE GENOMIC DNA]</scope>
    <source>
        <strain evidence="3">JCM 17458</strain>
    </source>
</reference>
<name>A0ABP8ENU7_9MICO</name>
<dbReference type="NCBIfam" id="NF038094">
    <property type="entry name" value="CueP_fam"/>
    <property type="match status" value="1"/>
</dbReference>
<accession>A0ABP8ENU7</accession>
<gene>
    <name evidence="2" type="ORF">GCM10022261_31560</name>
</gene>
<feature type="signal peptide" evidence="1">
    <location>
        <begin position="1"/>
        <end position="19"/>
    </location>
</feature>
<feature type="chain" id="PRO_5045077695" evidence="1">
    <location>
        <begin position="20"/>
        <end position="185"/>
    </location>
</feature>
<protein>
    <submittedName>
        <fullName evidence="2">CueP family metal-binding protein</fullName>
    </submittedName>
</protein>
<evidence type="ECO:0000313" key="2">
    <source>
        <dbReference type="EMBL" id="GAA4285625.1"/>
    </source>
</evidence>
<keyword evidence="1" id="KW-0732">Signal</keyword>
<organism evidence="2 3">
    <name type="scientific">Brevibacterium daeguense</name>
    <dbReference type="NCBI Taxonomy" id="909936"/>
    <lineage>
        <taxon>Bacteria</taxon>
        <taxon>Bacillati</taxon>
        <taxon>Actinomycetota</taxon>
        <taxon>Actinomycetes</taxon>
        <taxon>Micrococcales</taxon>
        <taxon>Brevibacteriaceae</taxon>
        <taxon>Brevibacterium</taxon>
    </lineage>
</organism>